<dbReference type="SMART" id="SM00369">
    <property type="entry name" value="LRR_TYP"/>
    <property type="match status" value="5"/>
</dbReference>
<dbReference type="Gene3D" id="3.80.10.10">
    <property type="entry name" value="Ribonuclease Inhibitor"/>
    <property type="match status" value="3"/>
</dbReference>
<dbReference type="PROSITE" id="PS51450">
    <property type="entry name" value="LRR"/>
    <property type="match status" value="1"/>
</dbReference>
<keyword evidence="11 14" id="KW-0067">ATP-binding</keyword>
<keyword evidence="3" id="KW-0723">Serine/threonine-protein kinase</keyword>
<evidence type="ECO:0000256" key="9">
    <source>
        <dbReference type="ARBA" id="ARBA00022741"/>
    </source>
</evidence>
<dbReference type="Pfam" id="PF08263">
    <property type="entry name" value="LRRNT_2"/>
    <property type="match status" value="1"/>
</dbReference>
<dbReference type="PRINTS" id="PR00019">
    <property type="entry name" value="LEURICHRPT"/>
</dbReference>
<evidence type="ECO:0000313" key="18">
    <source>
        <dbReference type="EMBL" id="KAK4487592.1"/>
    </source>
</evidence>
<keyword evidence="9 14" id="KW-0547">Nucleotide-binding</keyword>
<evidence type="ECO:0000256" key="3">
    <source>
        <dbReference type="ARBA" id="ARBA00022527"/>
    </source>
</evidence>
<dbReference type="InterPro" id="IPR011009">
    <property type="entry name" value="Kinase-like_dom_sf"/>
</dbReference>
<keyword evidence="6 15" id="KW-0812">Transmembrane</keyword>
<evidence type="ECO:0000256" key="6">
    <source>
        <dbReference type="ARBA" id="ARBA00022692"/>
    </source>
</evidence>
<keyword evidence="5" id="KW-0808">Transferase</keyword>
<evidence type="ECO:0000256" key="4">
    <source>
        <dbReference type="ARBA" id="ARBA00022614"/>
    </source>
</evidence>
<evidence type="ECO:0000256" key="5">
    <source>
        <dbReference type="ARBA" id="ARBA00022679"/>
    </source>
</evidence>
<dbReference type="InterPro" id="IPR003591">
    <property type="entry name" value="Leu-rich_rpt_typical-subtyp"/>
</dbReference>
<dbReference type="InterPro" id="IPR000719">
    <property type="entry name" value="Prot_kinase_dom"/>
</dbReference>
<feature type="signal peptide" evidence="16">
    <location>
        <begin position="1"/>
        <end position="22"/>
    </location>
</feature>
<dbReference type="InterPro" id="IPR055414">
    <property type="entry name" value="LRR_R13L4/SHOC2-like"/>
</dbReference>
<dbReference type="PROSITE" id="PS00107">
    <property type="entry name" value="PROTEIN_KINASE_ATP"/>
    <property type="match status" value="1"/>
</dbReference>
<feature type="transmembrane region" description="Helical" evidence="15">
    <location>
        <begin position="631"/>
        <end position="656"/>
    </location>
</feature>
<evidence type="ECO:0000256" key="13">
    <source>
        <dbReference type="ARBA" id="ARBA00023136"/>
    </source>
</evidence>
<comment type="subcellular location">
    <subcellularLocation>
        <location evidence="1">Membrane</location>
    </subcellularLocation>
</comment>
<keyword evidence="7 16" id="KW-0732">Signal</keyword>
<evidence type="ECO:0000256" key="15">
    <source>
        <dbReference type="SAM" id="Phobius"/>
    </source>
</evidence>
<dbReference type="EMBL" id="JAYDYQ010001508">
    <property type="protein sequence ID" value="KAK4487592.1"/>
    <property type="molecule type" value="Genomic_DNA"/>
</dbReference>
<dbReference type="PANTHER" id="PTHR27008">
    <property type="entry name" value="OS04G0122200 PROTEIN"/>
    <property type="match status" value="1"/>
</dbReference>
<comment type="caution">
    <text evidence="18">The sequence shown here is derived from an EMBL/GenBank/DDBJ whole genome shotgun (WGS) entry which is preliminary data.</text>
</comment>
<sequence length="985" mass="108030">MKKLSSIILWLVFYYATTPAACSNNETDLQALLAFKRAIDYDLSSWNETVHFCYWEGVLCSQRHQSRVVSINMMSQGLTGSLSPHLGNLSFLRTIILQNNSFYGQIPEELGRLRRLQLIEFSNNSFSGEIPKNLSHCTNLYYLNLIDNDLTGIVIPELASLLKLEALGLTRNQLSGNIPPFIGNFTSLVQLSLANCRLHGEIPESLVRLQTLQLLNLVGNNLSGRIPIGLYNISTMSIIQLRTNQLQGTIPSEMGFTFSRLRTFDLGENQLHGAFPISLSNCSLLEIINLSLNNFTGQMTADFTRLSALKSLTISATFLEGDISFISSMTNCTRLKVLYLRDNLFSGSLPDSISNLSSHLSYLNVAHNHLHGNIPSAIGNLIGLTRLSAVYSGLEGPVPSTIGKLDKLQEIYLGGNKLTNEIPISLGNLSLLNHLYLGQNNFYGNIPQSLGNCSKLLTLDISRNNLNGSIPRGIMSLSSISVSFNLAYNDLTGSIPSEVGSLRNLAKLDLSHNRLSGLIPNSLSSCISMELLHLESNSLNGEIPDMLSALRGLQNLDLSQNKLSGHIPRFLWELDLVYLNLSFNKLQGEVPTQGVFQNGSAISLEGNSDLCGGLAFLNLPPCPPKKKHFPLVWKILIPVLGAAAICITLSACYYIFIYRKTNSKKNQSSMPSLESKFLRLSYADLLKATGGFSEASVLGAGSFGSVYKGILDDGQTFVAVKVLNLNTKGASKSFISECNALKGIRHRNLVRLVSVCSSTDFQGNDFKALVYEFVANGSLDEWLHKKSEEERRNLSMKERLNIAIDIASALEYLHCGTDSTIVHGDLKPSNILLDEKMTAQVGDFGLAKVISNTFSTRESSSSIAIKGTIGYIPPEYGMSGKVSAEGDVYSYGILLLEMFTGRRPTDGAFNDHSTTLVDIVTSALPSQVMEIVDPIILHENKNKDCVVSILEIGLACSKELPKDRMSMTDVVKELCKTKCLYCMVE</sequence>
<feature type="chain" id="PRO_5045947455" description="Protein kinase domain-containing protein" evidence="16">
    <location>
        <begin position="23"/>
        <end position="985"/>
    </location>
</feature>
<dbReference type="SUPFAM" id="SSF52047">
    <property type="entry name" value="RNI-like"/>
    <property type="match status" value="1"/>
</dbReference>
<name>A0ABR0DEI4_9LAMI</name>
<dbReference type="Pfam" id="PF07714">
    <property type="entry name" value="PK_Tyr_Ser-Thr"/>
    <property type="match status" value="1"/>
</dbReference>
<proteinExistence type="inferred from homology"/>
<evidence type="ECO:0000256" key="11">
    <source>
        <dbReference type="ARBA" id="ARBA00022840"/>
    </source>
</evidence>
<keyword evidence="4" id="KW-0433">Leucine-rich repeat</keyword>
<evidence type="ECO:0000256" key="8">
    <source>
        <dbReference type="ARBA" id="ARBA00022737"/>
    </source>
</evidence>
<evidence type="ECO:0000256" key="14">
    <source>
        <dbReference type="PROSITE-ProRule" id="PRU10141"/>
    </source>
</evidence>
<evidence type="ECO:0000313" key="19">
    <source>
        <dbReference type="Proteomes" id="UP001291926"/>
    </source>
</evidence>
<dbReference type="InterPro" id="IPR001611">
    <property type="entry name" value="Leu-rich_rpt"/>
</dbReference>
<evidence type="ECO:0000256" key="7">
    <source>
        <dbReference type="ARBA" id="ARBA00022729"/>
    </source>
</evidence>
<dbReference type="SMART" id="SM00220">
    <property type="entry name" value="S_TKc"/>
    <property type="match status" value="1"/>
</dbReference>
<reference evidence="18 19" key="1">
    <citation type="journal article" date="2023" name="bioRxiv">
        <title>Genome report: Whole genome sequence and annotation of Penstemon davidsonii.</title>
        <authorList>
            <person name="Ostevik K.L."/>
            <person name="Alabady M."/>
            <person name="Zhang M."/>
            <person name="Rausher M.D."/>
        </authorList>
    </citation>
    <scope>NUCLEOTIDE SEQUENCE [LARGE SCALE GENOMIC DNA]</scope>
    <source>
        <strain evidence="18">DNT005</strain>
        <tissue evidence="18">Whole leaf</tissue>
    </source>
</reference>
<keyword evidence="8" id="KW-0677">Repeat</keyword>
<dbReference type="SUPFAM" id="SSF52058">
    <property type="entry name" value="L domain-like"/>
    <property type="match status" value="1"/>
</dbReference>
<dbReference type="Gene3D" id="1.10.510.10">
    <property type="entry name" value="Transferase(Phosphotransferase) domain 1"/>
    <property type="match status" value="1"/>
</dbReference>
<dbReference type="InterPro" id="IPR013210">
    <property type="entry name" value="LRR_N_plant-typ"/>
</dbReference>
<dbReference type="PROSITE" id="PS00108">
    <property type="entry name" value="PROTEIN_KINASE_ST"/>
    <property type="match status" value="1"/>
</dbReference>
<keyword evidence="19" id="KW-1185">Reference proteome</keyword>
<evidence type="ECO:0000259" key="17">
    <source>
        <dbReference type="PROSITE" id="PS50011"/>
    </source>
</evidence>
<dbReference type="InterPro" id="IPR001245">
    <property type="entry name" value="Ser-Thr/Tyr_kinase_cat_dom"/>
</dbReference>
<feature type="binding site" evidence="14">
    <location>
        <position position="721"/>
    </location>
    <ligand>
        <name>ATP</name>
        <dbReference type="ChEBI" id="CHEBI:30616"/>
    </ligand>
</feature>
<organism evidence="18 19">
    <name type="scientific">Penstemon davidsonii</name>
    <dbReference type="NCBI Taxonomy" id="160366"/>
    <lineage>
        <taxon>Eukaryota</taxon>
        <taxon>Viridiplantae</taxon>
        <taxon>Streptophyta</taxon>
        <taxon>Embryophyta</taxon>
        <taxon>Tracheophyta</taxon>
        <taxon>Spermatophyta</taxon>
        <taxon>Magnoliopsida</taxon>
        <taxon>eudicotyledons</taxon>
        <taxon>Gunneridae</taxon>
        <taxon>Pentapetalae</taxon>
        <taxon>asterids</taxon>
        <taxon>lamiids</taxon>
        <taxon>Lamiales</taxon>
        <taxon>Plantaginaceae</taxon>
        <taxon>Cheloneae</taxon>
        <taxon>Penstemon</taxon>
    </lineage>
</organism>
<evidence type="ECO:0000256" key="1">
    <source>
        <dbReference type="ARBA" id="ARBA00004370"/>
    </source>
</evidence>
<evidence type="ECO:0000256" key="12">
    <source>
        <dbReference type="ARBA" id="ARBA00022989"/>
    </source>
</evidence>
<dbReference type="PANTHER" id="PTHR27008:SF596">
    <property type="entry name" value="OS02G0215500 PROTEIN"/>
    <property type="match status" value="1"/>
</dbReference>
<dbReference type="InterPro" id="IPR051809">
    <property type="entry name" value="Plant_receptor-like_S/T_kinase"/>
</dbReference>
<dbReference type="Proteomes" id="UP001291926">
    <property type="component" value="Unassembled WGS sequence"/>
</dbReference>
<dbReference type="InterPro" id="IPR032675">
    <property type="entry name" value="LRR_dom_sf"/>
</dbReference>
<dbReference type="PROSITE" id="PS50011">
    <property type="entry name" value="PROTEIN_KINASE_DOM"/>
    <property type="match status" value="1"/>
</dbReference>
<dbReference type="Pfam" id="PF23598">
    <property type="entry name" value="LRR_14"/>
    <property type="match status" value="1"/>
</dbReference>
<dbReference type="SMART" id="SM00365">
    <property type="entry name" value="LRR_SD22"/>
    <property type="match status" value="4"/>
</dbReference>
<evidence type="ECO:0000256" key="10">
    <source>
        <dbReference type="ARBA" id="ARBA00022777"/>
    </source>
</evidence>
<dbReference type="SUPFAM" id="SSF56112">
    <property type="entry name" value="Protein kinase-like (PK-like)"/>
    <property type="match status" value="1"/>
</dbReference>
<gene>
    <name evidence="18" type="ORF">RD792_005760</name>
</gene>
<evidence type="ECO:0000256" key="16">
    <source>
        <dbReference type="SAM" id="SignalP"/>
    </source>
</evidence>
<evidence type="ECO:0000256" key="2">
    <source>
        <dbReference type="ARBA" id="ARBA00008684"/>
    </source>
</evidence>
<accession>A0ABR0DEI4</accession>
<dbReference type="InterPro" id="IPR017441">
    <property type="entry name" value="Protein_kinase_ATP_BS"/>
</dbReference>
<keyword evidence="13 15" id="KW-0472">Membrane</keyword>
<keyword evidence="10" id="KW-0418">Kinase</keyword>
<protein>
    <recommendedName>
        <fullName evidence="17">Protein kinase domain-containing protein</fullName>
    </recommendedName>
</protein>
<keyword evidence="12 15" id="KW-1133">Transmembrane helix</keyword>
<feature type="domain" description="Protein kinase" evidence="17">
    <location>
        <begin position="692"/>
        <end position="960"/>
    </location>
</feature>
<dbReference type="CDD" id="cd14066">
    <property type="entry name" value="STKc_IRAK"/>
    <property type="match status" value="1"/>
</dbReference>
<dbReference type="Pfam" id="PF00560">
    <property type="entry name" value="LRR_1"/>
    <property type="match status" value="5"/>
</dbReference>
<dbReference type="InterPro" id="IPR008271">
    <property type="entry name" value="Ser/Thr_kinase_AS"/>
</dbReference>
<dbReference type="Gene3D" id="3.30.200.20">
    <property type="entry name" value="Phosphorylase Kinase, domain 1"/>
    <property type="match status" value="1"/>
</dbReference>
<comment type="similarity">
    <text evidence="2">Belongs to the protein kinase superfamily. Ser/Thr protein kinase family.</text>
</comment>